<evidence type="ECO:0000259" key="1">
    <source>
        <dbReference type="Pfam" id="PF14588"/>
    </source>
</evidence>
<dbReference type="Gene3D" id="3.30.1330.40">
    <property type="entry name" value="RutC-like"/>
    <property type="match status" value="1"/>
</dbReference>
<dbReference type="RefSeq" id="XP_028877786.1">
    <property type="nucleotide sequence ID" value="XM_029030916.1"/>
</dbReference>
<dbReference type="Proteomes" id="UP000192257">
    <property type="component" value="Unassembled WGS sequence"/>
</dbReference>
<dbReference type="CDD" id="cd02199">
    <property type="entry name" value="YjgF_YER057c_UK114_like_1"/>
    <property type="match status" value="1"/>
</dbReference>
<comment type="caution">
    <text evidence="2">The sequence shown here is derived from an EMBL/GenBank/DDBJ whole genome shotgun (WGS) entry which is preliminary data.</text>
</comment>
<dbReference type="VEuPathDB" id="TriTrypDB:TM35_000591120"/>
<proteinExistence type="predicted"/>
<evidence type="ECO:0000313" key="3">
    <source>
        <dbReference type="Proteomes" id="UP000192257"/>
    </source>
</evidence>
<protein>
    <submittedName>
        <fullName evidence="2">Protein TCP17 160</fullName>
    </submittedName>
</protein>
<name>A0A1X0NI09_9TRYP</name>
<dbReference type="AlphaFoldDB" id="A0A1X0NI09"/>
<dbReference type="STRING" id="67003.A0A1X0NI09"/>
<dbReference type="PANTHER" id="PTHR43760">
    <property type="entry name" value="ENDORIBONUCLEASE-RELATED"/>
    <property type="match status" value="1"/>
</dbReference>
<evidence type="ECO:0000313" key="2">
    <source>
        <dbReference type="EMBL" id="ORC83720.1"/>
    </source>
</evidence>
<dbReference type="EMBL" id="NBCO01000059">
    <property type="protein sequence ID" value="ORC83720.1"/>
    <property type="molecule type" value="Genomic_DNA"/>
</dbReference>
<dbReference type="OrthoDB" id="309640at2759"/>
<sequence length="162" mass="16977">MASLGRVQLNLQRLGITLPTPATPLSNYVPYVLSGSHLHISGQMSIKPDGTICTGQLGTTMEVDEGKAAARSCALLVVSQIQAALGDLDRVKKIVKLNVFVNSSPSFTQHPFVANGASDLIVSVFGEDVGRHARCAVGMAQLPLGAAVEVDALVEVSDTHTK</sequence>
<keyword evidence="3" id="KW-1185">Reference proteome</keyword>
<dbReference type="SUPFAM" id="SSF55298">
    <property type="entry name" value="YjgF-like"/>
    <property type="match status" value="1"/>
</dbReference>
<dbReference type="InterPro" id="IPR035959">
    <property type="entry name" value="RutC-like_sf"/>
</dbReference>
<dbReference type="InterPro" id="IPR013813">
    <property type="entry name" value="Endoribo_LPSP/chorism_mut-like"/>
</dbReference>
<dbReference type="PANTHER" id="PTHR43760:SF1">
    <property type="entry name" value="ENDORIBONUCLEASE L-PSP_CHORISMATE MUTASE-LIKE DOMAIN-CONTAINING PROTEIN"/>
    <property type="match status" value="1"/>
</dbReference>
<organism evidence="2 3">
    <name type="scientific">Trypanosoma theileri</name>
    <dbReference type="NCBI Taxonomy" id="67003"/>
    <lineage>
        <taxon>Eukaryota</taxon>
        <taxon>Discoba</taxon>
        <taxon>Euglenozoa</taxon>
        <taxon>Kinetoplastea</taxon>
        <taxon>Metakinetoplastina</taxon>
        <taxon>Trypanosomatida</taxon>
        <taxon>Trypanosomatidae</taxon>
        <taxon>Trypanosoma</taxon>
    </lineage>
</organism>
<reference evidence="2 3" key="1">
    <citation type="submission" date="2017-03" db="EMBL/GenBank/DDBJ databases">
        <title>An alternative strategy for trypanosome survival in the mammalian bloodstream revealed through genome and transcriptome analysis of the ubiquitous bovine parasite Trypanosoma (Megatrypanum) theileri.</title>
        <authorList>
            <person name="Kelly S."/>
            <person name="Ivens A."/>
            <person name="Mott A."/>
            <person name="O'Neill E."/>
            <person name="Emms D."/>
            <person name="Macleod O."/>
            <person name="Voorheis P."/>
            <person name="Matthews J."/>
            <person name="Matthews K."/>
            <person name="Carrington M."/>
        </authorList>
    </citation>
    <scope>NUCLEOTIDE SEQUENCE [LARGE SCALE GENOMIC DNA]</scope>
    <source>
        <strain evidence="2">Edinburgh</strain>
    </source>
</reference>
<accession>A0A1X0NI09</accession>
<dbReference type="GeneID" id="39990696"/>
<gene>
    <name evidence="2" type="ORF">TM35_000591120</name>
</gene>
<dbReference type="Pfam" id="PF14588">
    <property type="entry name" value="YjgF_endoribonc"/>
    <property type="match status" value="1"/>
</dbReference>
<feature type="domain" description="Endoribonuclease L-PSP/chorismate mutase-like" evidence="1">
    <location>
        <begin position="14"/>
        <end position="148"/>
    </location>
</feature>